<keyword evidence="2" id="KW-1185">Reference proteome</keyword>
<reference evidence="2" key="1">
    <citation type="submission" date="2023-07" db="EMBL/GenBank/DDBJ databases">
        <title>Duganella aceri sp. nov., isolated from tree sap.</title>
        <authorList>
            <person name="Kim I.S."/>
        </authorList>
    </citation>
    <scope>NUCLEOTIDE SEQUENCE [LARGE SCALE GENOMIC DNA]</scope>
    <source>
        <strain evidence="2">SAP-35</strain>
    </source>
</reference>
<evidence type="ECO:0000313" key="2">
    <source>
        <dbReference type="Proteomes" id="UP000666369"/>
    </source>
</evidence>
<protein>
    <submittedName>
        <fullName evidence="1">Uncharacterized protein</fullName>
    </submittedName>
</protein>
<proteinExistence type="predicted"/>
<comment type="caution">
    <text evidence="1">The sequence shown here is derived from an EMBL/GenBank/DDBJ whole genome shotgun (WGS) entry which is preliminary data.</text>
</comment>
<name>A0ABX0FP38_9BURK</name>
<organism evidence="1 2">
    <name type="scientific">Duganella aceris</name>
    <dbReference type="NCBI Taxonomy" id="2703883"/>
    <lineage>
        <taxon>Bacteria</taxon>
        <taxon>Pseudomonadati</taxon>
        <taxon>Pseudomonadota</taxon>
        <taxon>Betaproteobacteria</taxon>
        <taxon>Burkholderiales</taxon>
        <taxon>Oxalobacteraceae</taxon>
        <taxon>Telluria group</taxon>
        <taxon>Duganella</taxon>
    </lineage>
</organism>
<accession>A0ABX0FP38</accession>
<dbReference type="EMBL" id="JAADJT010000009">
    <property type="protein sequence ID" value="NGZ86396.1"/>
    <property type="molecule type" value="Genomic_DNA"/>
</dbReference>
<sequence length="228" mass="25433">MKAWVARRRSGGALLDEPIQFAASPELLELLVVEVTDQGKRRPSRVARLFLAGSRVPLAQLVTPRLVWGNGWDLVLSGAEEGQAEGGIAGVAQSWICRLAPPPYAVGFLARHTHKDGVELRKGAIFDRYASSTKGKLVVASAHATSLGRQTMRADLTRGKDRERTFGGALVDVELGWMSEERFSLIGFQQHEAYESRPARLVRQGWLCEYEIEEPEDDRRRRKNGDLR</sequence>
<gene>
    <name evidence="1" type="ORF">GW587_19315</name>
</gene>
<dbReference type="RefSeq" id="WP_166106246.1">
    <property type="nucleotide sequence ID" value="NZ_JAADJT010000009.1"/>
</dbReference>
<evidence type="ECO:0000313" key="1">
    <source>
        <dbReference type="EMBL" id="NGZ86396.1"/>
    </source>
</evidence>
<dbReference type="Proteomes" id="UP000666369">
    <property type="component" value="Unassembled WGS sequence"/>
</dbReference>